<proteinExistence type="inferred from homology"/>
<gene>
    <name evidence="6" type="ORF">AB986_12910</name>
</gene>
<evidence type="ECO:0000256" key="4">
    <source>
        <dbReference type="ARBA" id="ARBA00022729"/>
    </source>
</evidence>
<dbReference type="GO" id="GO:0042597">
    <property type="term" value="C:periplasmic space"/>
    <property type="evidence" value="ECO:0007669"/>
    <property type="project" value="UniProtKB-ARBA"/>
</dbReference>
<dbReference type="SUPFAM" id="SSF53850">
    <property type="entry name" value="Periplasmic binding protein-like II"/>
    <property type="match status" value="1"/>
</dbReference>
<sequence length="513" mass="56708">MKKIWNNSIALVLFILVLALAGCSGESSSGGDGGNDVSQELTYAATSDIVGLSPIDTNDSVSSAMIEQVYETLFVRDPKTMEIKPQLAESYENPDDTTWKIKLKEDIKFHDGTPLNAEAVKYTFEQFLNEERAAPRASLLEPIESIEAEDEYTVVINTKEPYGPLLAALSHTNASIVSPEADQNGDLNKQPVGTGPFMFVEWVQGDKVTLEANGDYWQGAPDLKKVTMKVVPEYSTAVSMLQTGEVQFLDNISSEHLPRIESMENVEINTKEGTPVYYLGFNMNKEPFNDPKFREAIAHAIDREAYVNQLGGLGIQNDSIIGPKVFGYKEEAKDAGYDFDTEIAKQMLEDNGYASQKITLLAANTGNYMKMAEIVQAQLSDVGLDVSIESMEWGTFLDTTTQGKFEMTFLGWSNSTADGSELLYPNLHSDNLGSSNRTGYDNGEFDALVDASRVSVDQAEREEKLHEANMMAMKDAVWIPMHHGVVTAAYDQSVKGLELDPTGQWSLYNVHRE</sequence>
<dbReference type="PANTHER" id="PTHR30290">
    <property type="entry name" value="PERIPLASMIC BINDING COMPONENT OF ABC TRANSPORTER"/>
    <property type="match status" value="1"/>
</dbReference>
<dbReference type="PANTHER" id="PTHR30290:SF9">
    <property type="entry name" value="OLIGOPEPTIDE-BINDING PROTEIN APPA"/>
    <property type="match status" value="1"/>
</dbReference>
<evidence type="ECO:0000313" key="7">
    <source>
        <dbReference type="Proteomes" id="UP000035996"/>
    </source>
</evidence>
<evidence type="ECO:0000256" key="1">
    <source>
        <dbReference type="ARBA" id="ARBA00004193"/>
    </source>
</evidence>
<dbReference type="EMBL" id="LELK01000004">
    <property type="protein sequence ID" value="KMM36819.1"/>
    <property type="molecule type" value="Genomic_DNA"/>
</dbReference>
<evidence type="ECO:0000259" key="5">
    <source>
        <dbReference type="Pfam" id="PF00496"/>
    </source>
</evidence>
<comment type="caution">
    <text evidence="6">The sequence shown here is derived from an EMBL/GenBank/DDBJ whole genome shotgun (WGS) entry which is preliminary data.</text>
</comment>
<dbReference type="InterPro" id="IPR023765">
    <property type="entry name" value="SBP_5_CS"/>
</dbReference>
<dbReference type="OrthoDB" id="9796817at2"/>
<dbReference type="STRING" id="157733.AB986_12910"/>
<dbReference type="Gene3D" id="3.90.76.10">
    <property type="entry name" value="Dipeptide-binding Protein, Domain 1"/>
    <property type="match status" value="1"/>
</dbReference>
<evidence type="ECO:0000256" key="2">
    <source>
        <dbReference type="ARBA" id="ARBA00005695"/>
    </source>
</evidence>
<name>A0A0J6CXP1_9BACL</name>
<dbReference type="Gene3D" id="3.40.190.10">
    <property type="entry name" value="Periplasmic binding protein-like II"/>
    <property type="match status" value="1"/>
</dbReference>
<evidence type="ECO:0000256" key="3">
    <source>
        <dbReference type="ARBA" id="ARBA00022448"/>
    </source>
</evidence>
<evidence type="ECO:0000313" key="6">
    <source>
        <dbReference type="EMBL" id="KMM36819.1"/>
    </source>
</evidence>
<dbReference type="Proteomes" id="UP000035996">
    <property type="component" value="Unassembled WGS sequence"/>
</dbReference>
<dbReference type="PROSITE" id="PS51257">
    <property type="entry name" value="PROKAR_LIPOPROTEIN"/>
    <property type="match status" value="1"/>
</dbReference>
<dbReference type="GO" id="GO:1904680">
    <property type="term" value="F:peptide transmembrane transporter activity"/>
    <property type="evidence" value="ECO:0007669"/>
    <property type="project" value="TreeGrafter"/>
</dbReference>
<dbReference type="GO" id="GO:0043190">
    <property type="term" value="C:ATP-binding cassette (ABC) transporter complex"/>
    <property type="evidence" value="ECO:0007669"/>
    <property type="project" value="InterPro"/>
</dbReference>
<reference evidence="6" key="1">
    <citation type="submission" date="2015-06" db="EMBL/GenBank/DDBJ databases">
        <authorList>
            <person name="Liu B."/>
            <person name="Wang J."/>
            <person name="Zhu Y."/>
            <person name="Liu G."/>
            <person name="Chen Q."/>
            <person name="Zheng C."/>
            <person name="Che J."/>
            <person name="Ge C."/>
            <person name="Shi H."/>
            <person name="Pan Z."/>
            <person name="Liu X."/>
        </authorList>
    </citation>
    <scope>NUCLEOTIDE SEQUENCE [LARGE SCALE GENOMIC DNA]</scope>
    <source>
        <strain evidence="6">DSM 16346</strain>
    </source>
</reference>
<dbReference type="Pfam" id="PF00496">
    <property type="entry name" value="SBP_bac_5"/>
    <property type="match status" value="1"/>
</dbReference>
<protein>
    <submittedName>
        <fullName evidence="6">ABC transporter substrate-binding protein</fullName>
    </submittedName>
</protein>
<dbReference type="InterPro" id="IPR039424">
    <property type="entry name" value="SBP_5"/>
</dbReference>
<feature type="domain" description="Solute-binding protein family 5" evidence="5">
    <location>
        <begin position="82"/>
        <end position="431"/>
    </location>
</feature>
<keyword evidence="4" id="KW-0732">Signal</keyword>
<comment type="subcellular location">
    <subcellularLocation>
        <location evidence="1">Cell membrane</location>
        <topology evidence="1">Lipid-anchor</topology>
    </subcellularLocation>
</comment>
<dbReference type="InterPro" id="IPR030678">
    <property type="entry name" value="Peptide/Ni-bd"/>
</dbReference>
<dbReference type="InterPro" id="IPR000914">
    <property type="entry name" value="SBP_5_dom"/>
</dbReference>
<dbReference type="PIRSF" id="PIRSF002741">
    <property type="entry name" value="MppA"/>
    <property type="match status" value="1"/>
</dbReference>
<dbReference type="CDD" id="cd08499">
    <property type="entry name" value="PBP2_Ylib_like"/>
    <property type="match status" value="1"/>
</dbReference>
<dbReference type="PATRIC" id="fig|157733.3.peg.621"/>
<organism evidence="6 7">
    <name type="scientific">Guptibacillus hwajinpoensis</name>
    <dbReference type="NCBI Taxonomy" id="208199"/>
    <lineage>
        <taxon>Bacteria</taxon>
        <taxon>Bacillati</taxon>
        <taxon>Bacillota</taxon>
        <taxon>Bacilli</taxon>
        <taxon>Bacillales</taxon>
        <taxon>Guptibacillaceae</taxon>
        <taxon>Guptibacillus</taxon>
    </lineage>
</organism>
<dbReference type="PROSITE" id="PS01040">
    <property type="entry name" value="SBP_BACTERIAL_5"/>
    <property type="match status" value="1"/>
</dbReference>
<dbReference type="RefSeq" id="WP_048311530.1">
    <property type="nucleotide sequence ID" value="NZ_CP119526.1"/>
</dbReference>
<keyword evidence="7" id="KW-1185">Reference proteome</keyword>
<dbReference type="GO" id="GO:0015833">
    <property type="term" value="P:peptide transport"/>
    <property type="evidence" value="ECO:0007669"/>
    <property type="project" value="TreeGrafter"/>
</dbReference>
<keyword evidence="3" id="KW-0813">Transport</keyword>
<accession>A0A0J6CXP1</accession>
<dbReference type="Gene3D" id="3.10.105.10">
    <property type="entry name" value="Dipeptide-binding Protein, Domain 3"/>
    <property type="match status" value="1"/>
</dbReference>
<comment type="similarity">
    <text evidence="2">Belongs to the bacterial solute-binding protein 5 family.</text>
</comment>
<dbReference type="AlphaFoldDB" id="A0A0J6CXP1"/>